<dbReference type="FunFam" id="3.40.50.300:FF:003013">
    <property type="entry name" value="ATPase domain protein, putative"/>
    <property type="match status" value="1"/>
</dbReference>
<dbReference type="Pfam" id="PF00004">
    <property type="entry name" value="AAA"/>
    <property type="match status" value="1"/>
</dbReference>
<feature type="domain" description="AAA+ ATPase" evidence="1">
    <location>
        <begin position="277"/>
        <end position="421"/>
    </location>
</feature>
<dbReference type="AlphaFoldDB" id="A0A7G2CM22"/>
<dbReference type="VEuPathDB" id="TriTrypDB:ADEAN_000748500"/>
<feature type="domain" description="AAA+ ATPase" evidence="1">
    <location>
        <begin position="18"/>
        <end position="255"/>
    </location>
</feature>
<dbReference type="InterPro" id="IPR003959">
    <property type="entry name" value="ATPase_AAA_core"/>
</dbReference>
<dbReference type="InterPro" id="IPR050168">
    <property type="entry name" value="AAA_ATPase_domain"/>
</dbReference>
<dbReference type="Proteomes" id="UP000515908">
    <property type="component" value="Chromosome 15"/>
</dbReference>
<dbReference type="InterPro" id="IPR003593">
    <property type="entry name" value="AAA+_ATPase"/>
</dbReference>
<dbReference type="SUPFAM" id="SSF52540">
    <property type="entry name" value="P-loop containing nucleoside triphosphate hydrolases"/>
    <property type="match status" value="2"/>
</dbReference>
<dbReference type="SMART" id="SM00382">
    <property type="entry name" value="AAA"/>
    <property type="match status" value="2"/>
</dbReference>
<dbReference type="Gene3D" id="3.40.50.300">
    <property type="entry name" value="P-loop containing nucleotide triphosphate hydrolases"/>
    <property type="match status" value="1"/>
</dbReference>
<evidence type="ECO:0000313" key="2">
    <source>
        <dbReference type="EMBL" id="CAD2219971.1"/>
    </source>
</evidence>
<sequence>MDPSFYSVLGDIMAGSTPARVLALVGAKGSGKTSCLRSIENSLLSSGVTLAALGDCQLRRGDSTESTETKVVYLNFTTISVLQHTAEPRRFMNTVFLLDDFELTEFLLSINSKFEVFYSLLFSIVNSSRCCLVATMASIGVIPNDLSQYRSPVAFAVPPLSRQVAVQLLRSASDEKRDLAGFGGHSSSSSLPTPSTACALLSSLCVQQELKNLSAAQMSAILSMNAEGGRREGGGGRDPTVLFGLDDIMFRLQVLLKSFAMRTGTNNKSNTLSDSVGTTGILLCGPSGCGKTELTYLLRRSFPNLNFHFVNCSGMFSKYLGESEENLRLVYQAARENPPSVVVLDEVDVIAHSRGAMGGDSSSGTVDVSRRMLAGLLCEMDGVGDSSAVLTLCTTNALSQIDTAMLRQGRLETIITVPPLSEEAAYQMAHLFFQKFKCTSLEAEDCAKLVSKAFVGVSPSALKLSFRHILEHALRQSDGVRLGEEPVLPLPSVLNIKASVEKAKAV</sequence>
<dbReference type="GO" id="GO:0005524">
    <property type="term" value="F:ATP binding"/>
    <property type="evidence" value="ECO:0007669"/>
    <property type="project" value="InterPro"/>
</dbReference>
<reference evidence="2 3" key="1">
    <citation type="submission" date="2020-08" db="EMBL/GenBank/DDBJ databases">
        <authorList>
            <person name="Newling K."/>
            <person name="Davey J."/>
            <person name="Forrester S."/>
        </authorList>
    </citation>
    <scope>NUCLEOTIDE SEQUENCE [LARGE SCALE GENOMIC DNA]</scope>
    <source>
        <strain evidence="3">Crithidia deanei Carvalho (ATCC PRA-265)</strain>
    </source>
</reference>
<evidence type="ECO:0000259" key="1">
    <source>
        <dbReference type="SMART" id="SM00382"/>
    </source>
</evidence>
<protein>
    <submittedName>
        <fullName evidence="2">ATPase family associated with various cellular activities (AAA), putative</fullName>
    </submittedName>
</protein>
<dbReference type="EMBL" id="LR877159">
    <property type="protein sequence ID" value="CAD2219971.1"/>
    <property type="molecule type" value="Genomic_DNA"/>
</dbReference>
<dbReference type="GO" id="GO:0016887">
    <property type="term" value="F:ATP hydrolysis activity"/>
    <property type="evidence" value="ECO:0007669"/>
    <property type="project" value="InterPro"/>
</dbReference>
<organism evidence="2 3">
    <name type="scientific">Angomonas deanei</name>
    <dbReference type="NCBI Taxonomy" id="59799"/>
    <lineage>
        <taxon>Eukaryota</taxon>
        <taxon>Discoba</taxon>
        <taxon>Euglenozoa</taxon>
        <taxon>Kinetoplastea</taxon>
        <taxon>Metakinetoplastina</taxon>
        <taxon>Trypanosomatida</taxon>
        <taxon>Trypanosomatidae</taxon>
        <taxon>Strigomonadinae</taxon>
        <taxon>Angomonas</taxon>
    </lineage>
</organism>
<proteinExistence type="predicted"/>
<accession>A0A7G2CM22</accession>
<keyword evidence="3" id="KW-1185">Reference proteome</keyword>
<dbReference type="PANTHER" id="PTHR23077">
    <property type="entry name" value="AAA-FAMILY ATPASE"/>
    <property type="match status" value="1"/>
</dbReference>
<dbReference type="InterPro" id="IPR027417">
    <property type="entry name" value="P-loop_NTPase"/>
</dbReference>
<dbReference type="PANTHER" id="PTHR23077:SF196">
    <property type="entry name" value="ATPASE, PUTATIVE-RELATED"/>
    <property type="match status" value="1"/>
</dbReference>
<evidence type="ECO:0000313" key="3">
    <source>
        <dbReference type="Proteomes" id="UP000515908"/>
    </source>
</evidence>
<gene>
    <name evidence="2" type="ORF">ADEAN_000748500</name>
</gene>
<name>A0A7G2CM22_9TRYP</name>